<comment type="caution">
    <text evidence="1">The sequence shown here is derived from an EMBL/GenBank/DDBJ whole genome shotgun (WGS) entry which is preliminary data.</text>
</comment>
<evidence type="ECO:0000313" key="1">
    <source>
        <dbReference type="EMBL" id="KAG5303260.1"/>
    </source>
</evidence>
<proteinExistence type="predicted"/>
<protein>
    <submittedName>
        <fullName evidence="1">Uncharacterized protein</fullName>
    </submittedName>
</protein>
<name>A0A8H8D631_AJECA</name>
<accession>A0A8H8D631</accession>
<dbReference type="Proteomes" id="UP000670092">
    <property type="component" value="Unassembled WGS sequence"/>
</dbReference>
<dbReference type="AlphaFoldDB" id="A0A8H8D631"/>
<organism evidence="1 2">
    <name type="scientific">Ajellomyces capsulatus</name>
    <name type="common">Darling's disease fungus</name>
    <name type="synonym">Histoplasma capsulatum</name>
    <dbReference type="NCBI Taxonomy" id="5037"/>
    <lineage>
        <taxon>Eukaryota</taxon>
        <taxon>Fungi</taxon>
        <taxon>Dikarya</taxon>
        <taxon>Ascomycota</taxon>
        <taxon>Pezizomycotina</taxon>
        <taxon>Eurotiomycetes</taxon>
        <taxon>Eurotiomycetidae</taxon>
        <taxon>Onygenales</taxon>
        <taxon>Ajellomycetaceae</taxon>
        <taxon>Histoplasma</taxon>
    </lineage>
</organism>
<gene>
    <name evidence="1" type="ORF">I7I52_01205</name>
</gene>
<sequence length="63" mass="6935">MEQTSVGRCMSCTALRTCPKLYPPLLMLPDHSGQPTPNTAVLGMVGAEMQVGNRHWNLSFCEQ</sequence>
<reference evidence="1 2" key="1">
    <citation type="submission" date="2021-01" db="EMBL/GenBank/DDBJ databases">
        <title>Chromosome-level genome assembly of a human fungal pathogen reveals clustering of transcriptionally co-regulated genes.</title>
        <authorList>
            <person name="Voorhies M."/>
            <person name="Cohen S."/>
            <person name="Shea T.P."/>
            <person name="Petrus S."/>
            <person name="Munoz J.F."/>
            <person name="Poplawski S."/>
            <person name="Goldman W.E."/>
            <person name="Michael T."/>
            <person name="Cuomo C.A."/>
            <person name="Sil A."/>
            <person name="Beyhan S."/>
        </authorList>
    </citation>
    <scope>NUCLEOTIDE SEQUENCE [LARGE SCALE GENOMIC DNA]</scope>
    <source>
        <strain evidence="1 2">G184AR</strain>
    </source>
</reference>
<dbReference type="VEuPathDB" id="FungiDB:I7I52_01205"/>
<evidence type="ECO:0000313" key="2">
    <source>
        <dbReference type="Proteomes" id="UP000670092"/>
    </source>
</evidence>
<dbReference type="EMBL" id="JAEVHI010000001">
    <property type="protein sequence ID" value="KAG5303260.1"/>
    <property type="molecule type" value="Genomic_DNA"/>
</dbReference>